<evidence type="ECO:0000256" key="5">
    <source>
        <dbReference type="ARBA" id="ARBA00022676"/>
    </source>
</evidence>
<dbReference type="PANTHER" id="PTHR10050">
    <property type="entry name" value="DOLICHYL-PHOSPHATE-MANNOSE--PROTEIN MANNOSYLTRANSFERASE"/>
    <property type="match status" value="1"/>
</dbReference>
<dbReference type="InterPro" id="IPR027005">
    <property type="entry name" value="PMT-like"/>
</dbReference>
<evidence type="ECO:0000256" key="3">
    <source>
        <dbReference type="ARBA" id="ARBA00007222"/>
    </source>
</evidence>
<gene>
    <name evidence="16" type="ORF">JL09_g69</name>
</gene>
<dbReference type="Gene3D" id="2.80.10.50">
    <property type="match status" value="1"/>
</dbReference>
<evidence type="ECO:0000256" key="2">
    <source>
        <dbReference type="ARBA" id="ARBA00004922"/>
    </source>
</evidence>
<evidence type="ECO:0000256" key="1">
    <source>
        <dbReference type="ARBA" id="ARBA00004477"/>
    </source>
</evidence>
<evidence type="ECO:0000256" key="8">
    <source>
        <dbReference type="ARBA" id="ARBA00022737"/>
    </source>
</evidence>
<dbReference type="CDD" id="cd23284">
    <property type="entry name" value="beta-trefoil_MIR_PMT2-like"/>
    <property type="match status" value="1"/>
</dbReference>
<dbReference type="InterPro" id="IPR003342">
    <property type="entry name" value="ArnT-like_N"/>
</dbReference>
<dbReference type="InterPro" id="IPR016093">
    <property type="entry name" value="MIR_motif"/>
</dbReference>
<keyword evidence="9 14" id="KW-0256">Endoplasmic reticulum</keyword>
<dbReference type="Pfam" id="PF02815">
    <property type="entry name" value="MIR"/>
    <property type="match status" value="1"/>
</dbReference>
<feature type="transmembrane region" description="Helical" evidence="14">
    <location>
        <begin position="256"/>
        <end position="273"/>
    </location>
</feature>
<dbReference type="Pfam" id="PF16192">
    <property type="entry name" value="PMT_4TMC"/>
    <property type="match status" value="1"/>
</dbReference>
<dbReference type="FunFam" id="2.80.10.50:FF:000012">
    <property type="entry name" value="Protein O-mannosyl-transferase 1"/>
    <property type="match status" value="1"/>
</dbReference>
<comment type="similarity">
    <text evidence="3 14">Belongs to the glycosyltransferase 39 family.</text>
</comment>
<feature type="domain" description="MIR" evidence="15">
    <location>
        <begin position="343"/>
        <end position="397"/>
    </location>
</feature>
<dbReference type="SMART" id="SM00472">
    <property type="entry name" value="MIR"/>
    <property type="match status" value="3"/>
</dbReference>
<evidence type="ECO:0000256" key="6">
    <source>
        <dbReference type="ARBA" id="ARBA00022679"/>
    </source>
</evidence>
<keyword evidence="5 14" id="KW-0328">Glycosyltransferase</keyword>
<dbReference type="EC" id="2.4.1.109" evidence="4 14"/>
<keyword evidence="6 14" id="KW-0808">Transferase</keyword>
<feature type="transmembrane region" description="Helical" evidence="14">
    <location>
        <begin position="177"/>
        <end position="198"/>
    </location>
</feature>
<dbReference type="PANTHER" id="PTHR10050:SF46">
    <property type="entry name" value="PROTEIN O-MANNOSYL-TRANSFERASE 2"/>
    <property type="match status" value="1"/>
</dbReference>
<dbReference type="GO" id="GO:0005789">
    <property type="term" value="C:endoplasmic reticulum membrane"/>
    <property type="evidence" value="ECO:0007669"/>
    <property type="project" value="UniProtKB-SubCell"/>
</dbReference>
<feature type="transmembrane region" description="Helical" evidence="14">
    <location>
        <begin position="689"/>
        <end position="710"/>
    </location>
</feature>
<sequence>MARTKKASTSLSDDEDTSLNITESQMKQRLVDLARKDSKEKVKMPEEFAPSKSYTDLLRIESVIAPILFTALSFFVRMYKIGINNHVVWDEAHFGKFGSYYLRHSFYHDVHPPLGKMLCGLSGYIAGYNGSWDFPSGQEYPEYIDYVKMRLFNATFGSLMVPIAYFTMKQIGYNRKVTWLFTLMVCLETTYTTLARFILLDSMLLFFTTTTVLCFYVFHNLNRDESKVFTRKWFKWLLLTGISIGCVDSVKMVGLFVTSLVGIYTIVDLWALFGQVGKKISVKKYVFHWICRIFGLCVVPLMVFMICFKIHFDLLSGSGPGDATMSSLFQANLHNSTLTSGPRDVMTLDSLVTIKSQSLSGGLLHSHVQTFPEGSNQQQVTTYSHKDTNNDWTFELIRDDPRNSFKEPHYVVDGMKVRIVHKSTGRNLHTHEIPAPVTKGVWEVSGYGDANVGDDKDNWIVEVANQMGKEDKNKLHPLTTSFRLKNQVLGCYLGVTDNQLPAWGFRQGEVVCWPNPFKRDKRTWWNIEDHINPNLPNPPEDFKLPKTNFFKDFVQLNIAMMTTNNALVPDYEKQDDLASDWWQWPTLNVGIRLCGWSDENYKYFLIGSPATTWTSTLCLFVFIFVVLGYLLRWQRQVDDFGIQNVETISEVLEDKNSALYKLIYGGIYPFLGWFLHYLPFIVMGRVKYVHHYMPALYFAMMVMCYVVDLVDTKVNKTAFTFVWYGSLYALVIGVFIFMSPISFGMWGPNQDWAYLNLLKTWRIADPVN</sequence>
<feature type="domain" description="MIR" evidence="15">
    <location>
        <begin position="472"/>
        <end position="530"/>
    </location>
</feature>
<dbReference type="AlphaFoldDB" id="A0A099P8K1"/>
<evidence type="ECO:0000256" key="12">
    <source>
        <dbReference type="ARBA" id="ARBA00045085"/>
    </source>
</evidence>
<reference evidence="17" key="1">
    <citation type="journal article" date="2014" name="Microb. Cell Fact.">
        <title>Exploiting Issatchenkia orientalis SD108 for succinic acid production.</title>
        <authorList>
            <person name="Xiao H."/>
            <person name="Shao Z."/>
            <person name="Jiang Y."/>
            <person name="Dole S."/>
            <person name="Zhao H."/>
        </authorList>
    </citation>
    <scope>NUCLEOTIDE SEQUENCE [LARGE SCALE GENOMIC DNA]</scope>
    <source>
        <strain evidence="17">SD108</strain>
    </source>
</reference>
<dbReference type="EMBL" id="JQFK01000001">
    <property type="protein sequence ID" value="KGK40602.1"/>
    <property type="molecule type" value="Genomic_DNA"/>
</dbReference>
<comment type="pathway">
    <text evidence="2 14">Protein modification; protein glycosylation.</text>
</comment>
<feature type="transmembrane region" description="Helical" evidence="14">
    <location>
        <begin position="233"/>
        <end position="250"/>
    </location>
</feature>
<comment type="function">
    <text evidence="14">Transfers mannose from Dol-P-mannose to Ser or Thr residues on proteins.</text>
</comment>
<proteinExistence type="inferred from homology"/>
<protein>
    <recommendedName>
        <fullName evidence="4 14">Dolichyl-phosphate-mannose--protein mannosyltransferase</fullName>
        <ecNumber evidence="4 14">2.4.1.109</ecNumber>
    </recommendedName>
</protein>
<organism evidence="16 17">
    <name type="scientific">Pichia kudriavzevii</name>
    <name type="common">Yeast</name>
    <name type="synonym">Issatchenkia orientalis</name>
    <dbReference type="NCBI Taxonomy" id="4909"/>
    <lineage>
        <taxon>Eukaryota</taxon>
        <taxon>Fungi</taxon>
        <taxon>Dikarya</taxon>
        <taxon>Ascomycota</taxon>
        <taxon>Saccharomycotina</taxon>
        <taxon>Pichiomycetes</taxon>
        <taxon>Pichiales</taxon>
        <taxon>Pichiaceae</taxon>
        <taxon>Pichia</taxon>
    </lineage>
</organism>
<evidence type="ECO:0000313" key="16">
    <source>
        <dbReference type="EMBL" id="KGK40602.1"/>
    </source>
</evidence>
<evidence type="ECO:0000256" key="9">
    <source>
        <dbReference type="ARBA" id="ARBA00022824"/>
    </source>
</evidence>
<keyword evidence="11 14" id="KW-0472">Membrane</keyword>
<evidence type="ECO:0000313" key="17">
    <source>
        <dbReference type="Proteomes" id="UP000029867"/>
    </source>
</evidence>
<comment type="caution">
    <text evidence="16">The sequence shown here is derived from an EMBL/GenBank/DDBJ whole genome shotgun (WGS) entry which is preliminary data.</text>
</comment>
<feature type="transmembrane region" description="Helical" evidence="14">
    <location>
        <begin position="722"/>
        <end position="746"/>
    </location>
</feature>
<comment type="catalytic activity">
    <reaction evidence="12 14">
        <text>a di-trans,poly-cis-dolichyl beta-D-mannosyl phosphate + L-threonyl-[protein] = 3-O-(alpha-D-mannosyl)-L-threonyl-[protein] + a di-trans,poly-cis-dolichyl phosphate + H(+)</text>
        <dbReference type="Rhea" id="RHEA:53396"/>
        <dbReference type="Rhea" id="RHEA-COMP:11060"/>
        <dbReference type="Rhea" id="RHEA-COMP:13547"/>
        <dbReference type="Rhea" id="RHEA-COMP:19498"/>
        <dbReference type="Rhea" id="RHEA-COMP:19501"/>
        <dbReference type="ChEBI" id="CHEBI:15378"/>
        <dbReference type="ChEBI" id="CHEBI:30013"/>
        <dbReference type="ChEBI" id="CHEBI:57683"/>
        <dbReference type="ChEBI" id="CHEBI:58211"/>
        <dbReference type="ChEBI" id="CHEBI:137323"/>
        <dbReference type="EC" id="2.4.1.109"/>
    </reaction>
</comment>
<dbReference type="UniPathway" id="UPA00378"/>
<feature type="transmembrane region" description="Helical" evidence="14">
    <location>
        <begin position="662"/>
        <end position="683"/>
    </location>
</feature>
<accession>A0A099P8K1</accession>
<keyword evidence="10 14" id="KW-1133">Transmembrane helix</keyword>
<evidence type="ECO:0000256" key="14">
    <source>
        <dbReference type="RuleBase" id="RU367007"/>
    </source>
</evidence>
<dbReference type="eggNOG" id="KOG3359">
    <property type="taxonomic scope" value="Eukaryota"/>
</dbReference>
<feature type="transmembrane region" description="Helical" evidence="14">
    <location>
        <begin position="204"/>
        <end position="221"/>
    </location>
</feature>
<evidence type="ECO:0000256" key="13">
    <source>
        <dbReference type="ARBA" id="ARBA00045102"/>
    </source>
</evidence>
<evidence type="ECO:0000256" key="4">
    <source>
        <dbReference type="ARBA" id="ARBA00012839"/>
    </source>
</evidence>
<comment type="catalytic activity">
    <reaction evidence="13 14">
        <text>a di-trans,poly-cis-dolichyl beta-D-mannosyl phosphate + L-seryl-[protein] = 3-O-(alpha-D-mannosyl)-L-seryl-[protein] + a di-trans,poly-cis-dolichyl phosphate + H(+)</text>
        <dbReference type="Rhea" id="RHEA:17377"/>
        <dbReference type="Rhea" id="RHEA-COMP:9863"/>
        <dbReference type="Rhea" id="RHEA-COMP:13546"/>
        <dbReference type="Rhea" id="RHEA-COMP:19498"/>
        <dbReference type="Rhea" id="RHEA-COMP:19501"/>
        <dbReference type="ChEBI" id="CHEBI:15378"/>
        <dbReference type="ChEBI" id="CHEBI:29999"/>
        <dbReference type="ChEBI" id="CHEBI:57683"/>
        <dbReference type="ChEBI" id="CHEBI:58211"/>
        <dbReference type="ChEBI" id="CHEBI:137321"/>
        <dbReference type="EC" id="2.4.1.109"/>
    </reaction>
</comment>
<dbReference type="HOGENOM" id="CLU_008438_5_0_1"/>
<evidence type="ECO:0000256" key="11">
    <source>
        <dbReference type="ARBA" id="ARBA00023136"/>
    </source>
</evidence>
<evidence type="ECO:0000256" key="10">
    <source>
        <dbReference type="ARBA" id="ARBA00022989"/>
    </source>
</evidence>
<feature type="transmembrane region" description="Helical" evidence="14">
    <location>
        <begin position="285"/>
        <end position="306"/>
    </location>
</feature>
<dbReference type="PROSITE" id="PS50919">
    <property type="entry name" value="MIR"/>
    <property type="match status" value="3"/>
</dbReference>
<dbReference type="SUPFAM" id="SSF82109">
    <property type="entry name" value="MIR domain"/>
    <property type="match status" value="1"/>
</dbReference>
<comment type="subcellular location">
    <subcellularLocation>
        <location evidence="1 14">Endoplasmic reticulum membrane</location>
        <topology evidence="1 14">Multi-pass membrane protein</topology>
    </subcellularLocation>
</comment>
<dbReference type="GO" id="GO:0004169">
    <property type="term" value="F:dolichyl-phosphate-mannose-protein mannosyltransferase activity"/>
    <property type="evidence" value="ECO:0007669"/>
    <property type="project" value="UniProtKB-UniRule"/>
</dbReference>
<name>A0A099P8K1_PICKU</name>
<feature type="transmembrane region" description="Helical" evidence="14">
    <location>
        <begin position="610"/>
        <end position="631"/>
    </location>
</feature>
<keyword evidence="7 14" id="KW-0812">Transmembrane</keyword>
<dbReference type="Proteomes" id="UP000029867">
    <property type="component" value="Unassembled WGS sequence"/>
</dbReference>
<dbReference type="Pfam" id="PF02366">
    <property type="entry name" value="PMT"/>
    <property type="match status" value="1"/>
</dbReference>
<dbReference type="InterPro" id="IPR036300">
    <property type="entry name" value="MIR_dom_sf"/>
</dbReference>
<dbReference type="InterPro" id="IPR032421">
    <property type="entry name" value="PMT_4TMC"/>
</dbReference>
<evidence type="ECO:0000256" key="7">
    <source>
        <dbReference type="ARBA" id="ARBA00022692"/>
    </source>
</evidence>
<keyword evidence="8" id="KW-0677">Repeat</keyword>
<dbReference type="VEuPathDB" id="FungiDB:C5L36_0A10840"/>
<feature type="domain" description="MIR" evidence="15">
    <location>
        <begin position="408"/>
        <end position="464"/>
    </location>
</feature>
<evidence type="ECO:0000259" key="15">
    <source>
        <dbReference type="PROSITE" id="PS50919"/>
    </source>
</evidence>